<dbReference type="PRINTS" id="PR00038">
    <property type="entry name" value="HTHLUXR"/>
</dbReference>
<keyword evidence="3" id="KW-0804">Transcription</keyword>
<keyword evidence="1" id="KW-0805">Transcription regulation</keyword>
<name>A0ABV3CG86_9ACTN</name>
<keyword evidence="2" id="KW-0238">DNA-binding</keyword>
<reference evidence="5 6" key="1">
    <citation type="submission" date="2024-06" db="EMBL/GenBank/DDBJ databases">
        <title>The Natural Products Discovery Center: Release of the First 8490 Sequenced Strains for Exploring Actinobacteria Biosynthetic Diversity.</title>
        <authorList>
            <person name="Kalkreuter E."/>
            <person name="Kautsar S.A."/>
            <person name="Yang D."/>
            <person name="Bader C.D."/>
            <person name="Teijaro C.N."/>
            <person name="Fluegel L."/>
            <person name="Davis C.M."/>
            <person name="Simpson J.R."/>
            <person name="Lauterbach L."/>
            <person name="Steele A.D."/>
            <person name="Gui C."/>
            <person name="Meng S."/>
            <person name="Li G."/>
            <person name="Viehrig K."/>
            <person name="Ye F."/>
            <person name="Su P."/>
            <person name="Kiefer A.F."/>
            <person name="Nichols A."/>
            <person name="Cepeda A.J."/>
            <person name="Yan W."/>
            <person name="Fan B."/>
            <person name="Jiang Y."/>
            <person name="Adhikari A."/>
            <person name="Zheng C.-J."/>
            <person name="Schuster L."/>
            <person name="Cowan T.M."/>
            <person name="Smanski M.J."/>
            <person name="Chevrette M.G."/>
            <person name="De Carvalho L.P.S."/>
            <person name="Shen B."/>
        </authorList>
    </citation>
    <scope>NUCLEOTIDE SEQUENCE [LARGE SCALE GENOMIC DNA]</scope>
    <source>
        <strain evidence="5 6">NPDC045974</strain>
    </source>
</reference>
<gene>
    <name evidence="5" type="ORF">AB0A88_23680</name>
</gene>
<dbReference type="SUPFAM" id="SSF46894">
    <property type="entry name" value="C-terminal effector domain of the bipartite response regulators"/>
    <property type="match status" value="1"/>
</dbReference>
<dbReference type="InterPro" id="IPR016032">
    <property type="entry name" value="Sig_transdc_resp-reg_C-effctor"/>
</dbReference>
<dbReference type="Gene3D" id="3.30.450.40">
    <property type="match status" value="1"/>
</dbReference>
<organism evidence="5 6">
    <name type="scientific">Streptomyces narbonensis</name>
    <dbReference type="NCBI Taxonomy" id="67333"/>
    <lineage>
        <taxon>Bacteria</taxon>
        <taxon>Bacillati</taxon>
        <taxon>Actinomycetota</taxon>
        <taxon>Actinomycetes</taxon>
        <taxon>Kitasatosporales</taxon>
        <taxon>Streptomycetaceae</taxon>
        <taxon>Streptomyces</taxon>
    </lineage>
</organism>
<feature type="domain" description="HTH luxR-type" evidence="4">
    <location>
        <begin position="287"/>
        <end position="352"/>
    </location>
</feature>
<proteinExistence type="predicted"/>
<dbReference type="PROSITE" id="PS50043">
    <property type="entry name" value="HTH_LUXR_2"/>
    <property type="match status" value="1"/>
</dbReference>
<dbReference type="Pfam" id="PF00196">
    <property type="entry name" value="GerE"/>
    <property type="match status" value="1"/>
</dbReference>
<dbReference type="PANTHER" id="PTHR44688:SF16">
    <property type="entry name" value="DNA-BINDING TRANSCRIPTIONAL ACTIVATOR DEVR_DOSR"/>
    <property type="match status" value="1"/>
</dbReference>
<dbReference type="RefSeq" id="WP_358476601.1">
    <property type="nucleotide sequence ID" value="NZ_JBEZAE010000016.1"/>
</dbReference>
<accession>A0ABV3CG86</accession>
<dbReference type="InterPro" id="IPR029016">
    <property type="entry name" value="GAF-like_dom_sf"/>
</dbReference>
<dbReference type="InterPro" id="IPR036388">
    <property type="entry name" value="WH-like_DNA-bd_sf"/>
</dbReference>
<evidence type="ECO:0000256" key="1">
    <source>
        <dbReference type="ARBA" id="ARBA00023015"/>
    </source>
</evidence>
<dbReference type="SMART" id="SM00421">
    <property type="entry name" value="HTH_LUXR"/>
    <property type="match status" value="1"/>
</dbReference>
<evidence type="ECO:0000313" key="6">
    <source>
        <dbReference type="Proteomes" id="UP001551329"/>
    </source>
</evidence>
<dbReference type="Proteomes" id="UP001551329">
    <property type="component" value="Unassembled WGS sequence"/>
</dbReference>
<dbReference type="CDD" id="cd06170">
    <property type="entry name" value="LuxR_C_like"/>
    <property type="match status" value="1"/>
</dbReference>
<dbReference type="Gene3D" id="1.10.10.10">
    <property type="entry name" value="Winged helix-like DNA-binding domain superfamily/Winged helix DNA-binding domain"/>
    <property type="match status" value="1"/>
</dbReference>
<dbReference type="PANTHER" id="PTHR44688">
    <property type="entry name" value="DNA-BINDING TRANSCRIPTIONAL ACTIVATOR DEVR_DOSR"/>
    <property type="match status" value="1"/>
</dbReference>
<evidence type="ECO:0000259" key="4">
    <source>
        <dbReference type="PROSITE" id="PS50043"/>
    </source>
</evidence>
<dbReference type="InterPro" id="IPR000792">
    <property type="entry name" value="Tscrpt_reg_LuxR_C"/>
</dbReference>
<evidence type="ECO:0000256" key="3">
    <source>
        <dbReference type="ARBA" id="ARBA00023163"/>
    </source>
</evidence>
<protein>
    <submittedName>
        <fullName evidence="5">LuxR C-terminal-related transcriptional regulator</fullName>
    </submittedName>
</protein>
<keyword evidence="6" id="KW-1185">Reference proteome</keyword>
<evidence type="ECO:0000313" key="5">
    <source>
        <dbReference type="EMBL" id="MEU7073128.1"/>
    </source>
</evidence>
<sequence length="400" mass="43343">MTDPHRPVLSAAEQSADAWELFSRTSARLRRLVPYRSAVWTAADPETGLITAPMLVENLGSGEGCAAYWESELLEENVVPFRELARASSPAAGLRAATDGLPARSARFRRLLLDQGVHDELRVVLRIGDRPWGLVSLFRTTDAFRPDEIALLADLSRPLAERLRGFARPLASAPRTDSPAPGLILFDARGEALSINDEARHHLALLPRGPSYASTLGVRLPIWVIGTALQARAVADGWDHGNARVRIRTTEGRWLSCHASCLTGPGGRPGPVALVIEPATPADLAVLVAEAYGLTSRELQITQLIARGMTTAEMATTLFISPHTVRDHIKTVFAKAGVSSRGELVARLFIEHYWPALPEPTEVRRPGEPAAHARTLAKPARMLATPARMPTLLQAPACNS</sequence>
<dbReference type="EMBL" id="JBEZAE010000016">
    <property type="protein sequence ID" value="MEU7073128.1"/>
    <property type="molecule type" value="Genomic_DNA"/>
</dbReference>
<evidence type="ECO:0000256" key="2">
    <source>
        <dbReference type="ARBA" id="ARBA00023125"/>
    </source>
</evidence>
<comment type="caution">
    <text evidence="5">The sequence shown here is derived from an EMBL/GenBank/DDBJ whole genome shotgun (WGS) entry which is preliminary data.</text>
</comment>